<feature type="compositionally biased region" description="Basic and acidic residues" evidence="4">
    <location>
        <begin position="256"/>
        <end position="265"/>
    </location>
</feature>
<dbReference type="Proteomes" id="UP000070544">
    <property type="component" value="Unassembled WGS sequence"/>
</dbReference>
<dbReference type="Pfam" id="PF02791">
    <property type="entry name" value="DDT"/>
    <property type="match status" value="1"/>
</dbReference>
<dbReference type="InterPro" id="IPR013136">
    <property type="entry name" value="WSTF_Acf1_Cbp146"/>
</dbReference>
<evidence type="ECO:0000313" key="7">
    <source>
        <dbReference type="EMBL" id="KXS19606.1"/>
    </source>
</evidence>
<feature type="region of interest" description="Disordered" evidence="4">
    <location>
        <begin position="256"/>
        <end position="282"/>
    </location>
</feature>
<evidence type="ECO:0000256" key="1">
    <source>
        <dbReference type="ARBA" id="ARBA00004123"/>
    </source>
</evidence>
<dbReference type="AlphaFoldDB" id="A0A139AS76"/>
<reference evidence="7 8" key="1">
    <citation type="journal article" date="2015" name="Genome Biol. Evol.">
        <title>Phylogenomic analyses indicate that early fungi evolved digesting cell walls of algal ancestors of land plants.</title>
        <authorList>
            <person name="Chang Y."/>
            <person name="Wang S."/>
            <person name="Sekimoto S."/>
            <person name="Aerts A.L."/>
            <person name="Choi C."/>
            <person name="Clum A."/>
            <person name="LaButti K.M."/>
            <person name="Lindquist E.A."/>
            <person name="Yee Ngan C."/>
            <person name="Ohm R.A."/>
            <person name="Salamov A.A."/>
            <person name="Grigoriev I.V."/>
            <person name="Spatafora J.W."/>
            <person name="Berbee M.L."/>
        </authorList>
    </citation>
    <scope>NUCLEOTIDE SEQUENCE [LARGE SCALE GENOMIC DNA]</scope>
    <source>
        <strain evidence="7 8">JEL478</strain>
    </source>
</reference>
<protein>
    <recommendedName>
        <fullName evidence="9">WAC domain-containing protein</fullName>
    </recommendedName>
</protein>
<gene>
    <name evidence="7" type="ORF">M427DRAFT_454254</name>
</gene>
<proteinExistence type="predicted"/>
<evidence type="ECO:0000259" key="5">
    <source>
        <dbReference type="PROSITE" id="PS50827"/>
    </source>
</evidence>
<dbReference type="PANTHER" id="PTHR32075">
    <property type="entry name" value="ISWI CHROMATIN-REMODELING COMPLEX SUBUNIT YPL216W-RELATED"/>
    <property type="match status" value="1"/>
</dbReference>
<feature type="domain" description="DDT" evidence="5">
    <location>
        <begin position="329"/>
        <end position="389"/>
    </location>
</feature>
<evidence type="ECO:0000256" key="4">
    <source>
        <dbReference type="SAM" id="MobiDB-lite"/>
    </source>
</evidence>
<evidence type="ECO:0000259" key="6">
    <source>
        <dbReference type="PROSITE" id="PS51136"/>
    </source>
</evidence>
<accession>A0A139AS76</accession>
<dbReference type="Pfam" id="PF10537">
    <property type="entry name" value="WAC_Acf1_DNA_bd"/>
    <property type="match status" value="1"/>
</dbReference>
<name>A0A139AS76_GONPJ</name>
<comment type="subcellular location">
    <subcellularLocation>
        <location evidence="1 3">Nucleus</location>
    </subcellularLocation>
</comment>
<dbReference type="GO" id="GO:0031509">
    <property type="term" value="P:subtelomeric heterochromatin formation"/>
    <property type="evidence" value="ECO:0007669"/>
    <property type="project" value="TreeGrafter"/>
</dbReference>
<organism evidence="7 8">
    <name type="scientific">Gonapodya prolifera (strain JEL478)</name>
    <name type="common">Monoblepharis prolifera</name>
    <dbReference type="NCBI Taxonomy" id="1344416"/>
    <lineage>
        <taxon>Eukaryota</taxon>
        <taxon>Fungi</taxon>
        <taxon>Fungi incertae sedis</taxon>
        <taxon>Chytridiomycota</taxon>
        <taxon>Chytridiomycota incertae sedis</taxon>
        <taxon>Monoblepharidomycetes</taxon>
        <taxon>Monoblepharidales</taxon>
        <taxon>Gonapodyaceae</taxon>
        <taxon>Gonapodya</taxon>
    </lineage>
</organism>
<dbReference type="InterPro" id="IPR018501">
    <property type="entry name" value="DDT_dom"/>
</dbReference>
<sequence length="389" mass="45491">MPLLRRRPWQLQSTPDLSQLPPNTEVYQIRFTGEIFTTYDEYFNRWNQYRRRIWACECTGRTSLTYEEALKSERVARSKEDDSMHEEWKKKILTLAHYGTSRADHVVEYAWNILKDIPNLNERIHTEFNLPGHTVPLTFECEVCEIVPKVDEAEQQLVKLRILPSNTEPGAAKIRDQLHTVQWQLCRRDRVAFSKNNFKRFLRESTVRELWTGAPLLVRPELMKKYSIVKEMPEDVVELYRRRLDSSNIQLSKKLQRDQLAEQRRAQRSAQRRGWGEGHEDYKPTIFPADDLDVFRWPELHTRADRPDLEGDWGLPVSNAAPGNSQVSGIDAGSLVVVWNFLVVFGVPLKLYPFTLDDFVAALNCPHPGNELLAERMPRRNCQLLLRPV</sequence>
<evidence type="ECO:0000313" key="8">
    <source>
        <dbReference type="Proteomes" id="UP000070544"/>
    </source>
</evidence>
<dbReference type="EMBL" id="KQ965738">
    <property type="protein sequence ID" value="KXS19606.1"/>
    <property type="molecule type" value="Genomic_DNA"/>
</dbReference>
<dbReference type="GO" id="GO:0000781">
    <property type="term" value="C:chromosome, telomeric region"/>
    <property type="evidence" value="ECO:0007669"/>
    <property type="project" value="GOC"/>
</dbReference>
<evidence type="ECO:0000256" key="2">
    <source>
        <dbReference type="ARBA" id="ARBA00023242"/>
    </source>
</evidence>
<keyword evidence="8" id="KW-1185">Reference proteome</keyword>
<evidence type="ECO:0008006" key="9">
    <source>
        <dbReference type="Google" id="ProtNLM"/>
    </source>
</evidence>
<feature type="domain" description="WAC" evidence="6">
    <location>
        <begin position="24"/>
        <end position="130"/>
    </location>
</feature>
<dbReference type="PROSITE" id="PS50827">
    <property type="entry name" value="DDT"/>
    <property type="match status" value="1"/>
</dbReference>
<dbReference type="PROSITE" id="PS51136">
    <property type="entry name" value="WAC"/>
    <property type="match status" value="1"/>
</dbReference>
<dbReference type="GO" id="GO:0005634">
    <property type="term" value="C:nucleus"/>
    <property type="evidence" value="ECO:0007669"/>
    <property type="project" value="UniProtKB-SubCell"/>
</dbReference>
<dbReference type="STRING" id="1344416.A0A139AS76"/>
<dbReference type="PANTHER" id="PTHR32075:SF6">
    <property type="entry name" value="ISWI CHROMATIN-REMODELING COMPLEX SUBUNIT YPL216W-RELATED"/>
    <property type="match status" value="1"/>
</dbReference>
<dbReference type="OrthoDB" id="332390at2759"/>
<keyword evidence="2 3" id="KW-0539">Nucleus</keyword>
<dbReference type="OMA" id="RIWACEC"/>
<evidence type="ECO:0000256" key="3">
    <source>
        <dbReference type="PROSITE-ProRule" id="PRU00475"/>
    </source>
</evidence>